<feature type="region of interest" description="Disordered" evidence="1">
    <location>
        <begin position="1"/>
        <end position="31"/>
    </location>
</feature>
<accession>A0A8B8LK12</accession>
<proteinExistence type="predicted"/>
<dbReference type="KEGG" id="aprc:113866038"/>
<dbReference type="Pfam" id="PF10441">
    <property type="entry name" value="Urb2"/>
    <property type="match status" value="1"/>
</dbReference>
<feature type="domain" description="Nucleolar 27S pre-rRNA processing Urb2/Npa2 C-terminal" evidence="2">
    <location>
        <begin position="1805"/>
        <end position="2042"/>
    </location>
</feature>
<organism evidence="3 4">
    <name type="scientific">Abrus precatorius</name>
    <name type="common">Indian licorice</name>
    <name type="synonym">Glycine abrus</name>
    <dbReference type="NCBI Taxonomy" id="3816"/>
    <lineage>
        <taxon>Eukaryota</taxon>
        <taxon>Viridiplantae</taxon>
        <taxon>Streptophyta</taxon>
        <taxon>Embryophyta</taxon>
        <taxon>Tracheophyta</taxon>
        <taxon>Spermatophyta</taxon>
        <taxon>Magnoliopsida</taxon>
        <taxon>eudicotyledons</taxon>
        <taxon>Gunneridae</taxon>
        <taxon>Pentapetalae</taxon>
        <taxon>rosids</taxon>
        <taxon>fabids</taxon>
        <taxon>Fabales</taxon>
        <taxon>Fabaceae</taxon>
        <taxon>Papilionoideae</taxon>
        <taxon>50 kb inversion clade</taxon>
        <taxon>NPAAA clade</taxon>
        <taxon>indigoferoid/millettioid clade</taxon>
        <taxon>Abreae</taxon>
        <taxon>Abrus</taxon>
    </lineage>
</organism>
<reference evidence="3" key="1">
    <citation type="journal article" date="2019" name="Toxins">
        <title>Detection of Abrin-Like and Prepropulchellin-Like Toxin Genes and Transcripts Using Whole Genome Sequencing and Full-Length Transcript Sequencing of Abrus precatorius.</title>
        <authorList>
            <person name="Hovde B.T."/>
            <person name="Daligault H.E."/>
            <person name="Hanschen E.R."/>
            <person name="Kunde Y.A."/>
            <person name="Johnson M.B."/>
            <person name="Starkenburg S.R."/>
            <person name="Johnson S.L."/>
        </authorList>
    </citation>
    <scope>NUCLEOTIDE SEQUENCE [LARGE SCALE GENOMIC DNA]</scope>
</reference>
<dbReference type="GO" id="GO:0042254">
    <property type="term" value="P:ribosome biogenesis"/>
    <property type="evidence" value="ECO:0007669"/>
    <property type="project" value="TreeGrafter"/>
</dbReference>
<protein>
    <submittedName>
        <fullName evidence="4">Uncharacterized protein LOC113866038</fullName>
    </submittedName>
</protein>
<dbReference type="GO" id="GO:0005730">
    <property type="term" value="C:nucleolus"/>
    <property type="evidence" value="ECO:0007669"/>
    <property type="project" value="TreeGrafter"/>
</dbReference>
<reference evidence="4" key="2">
    <citation type="submission" date="2025-08" db="UniProtKB">
        <authorList>
            <consortium name="RefSeq"/>
        </authorList>
    </citation>
    <scope>IDENTIFICATION</scope>
    <source>
        <tissue evidence="4">Young leaves</tissue>
    </source>
</reference>
<dbReference type="Proteomes" id="UP000694853">
    <property type="component" value="Unplaced"/>
</dbReference>
<evidence type="ECO:0000313" key="3">
    <source>
        <dbReference type="Proteomes" id="UP000694853"/>
    </source>
</evidence>
<dbReference type="GeneID" id="113866038"/>
<gene>
    <name evidence="4" type="primary">LOC113866038</name>
</gene>
<feature type="compositionally biased region" description="Low complexity" evidence="1">
    <location>
        <begin position="1"/>
        <end position="12"/>
    </location>
</feature>
<dbReference type="OrthoDB" id="160374at2759"/>
<sequence>MADSEANANMQNRNRKRKRKQGFDCQPQNPSKLHRLDSALKPSSPWNNLQLILCIQDKHNDLHSKVNQAFNFVQSRVDDGVGSDQDCETVKLPRLLCYLNDWILTLLFPPNGKENWGDGKTPQVEGIEAYMDLRCWELFKFCLQESLKFHISLNMSRNLLQTVQFIARNALSLLEESSICSEHFICEERYKLYDTALDCFSLLFSSHGGLSSENLDSWVETAKVVLDLVLRMYSKNLDESRVGAFVFRLLWLMLQSFSKFLRVHPARKGFHNFVDKLLELLLHLLGEFHLRLNGSNPIWMGRLIKAVEEVLSHGLFHPVHIDEFLSLHGLEKYVASCDDKSKDSKATIKSYPRHLFDALNKIIAKRNVMAMGSLGLLFHLYVNSARKFKETSVLCEGSKTMEKMNDLRQPVPGEHCSLNNISADTQKSLFNFFVLIMEPLLLEITAYTQAEIDAKPLLLDLCGILKSLGNLLTCFMTDKVYVRTEDRSGRSCLNFLKKIFNILITCSTDVLCLSNYDMTNKCGNEILVALGYLLEIEYEVIGEDLVNLWLLILSCCAINCNLASDFDKCSLSSTIPTLGCQIINLYSQLRQVEIAILALCKAIRLIISHEGNTEESSSRLFTFLSNEVHSESVERLLSSQKFIHAIYKGIESIPEGQVRGCIRHITDDISESLRWMKDFSPLVDGKKLQIFNLQVELLGRGLCRLYCLVLDSVTITEGNSNLLGVAVKELMAIIRPYLSILVGQQEDSICKLFSSVIGKSVDQVVRKGKVLKKFGRSSQWVLVFFFQLFVSCRSLHRQAISLMPPGLSKKMSAEAGDCTAYSAFELMERIDDIDNGFFSWILQPSASLLDVMQFISDIFLKYDSDDLSPLIYIFQSMALQRLVDLNRQIVLFKYLQKKRHRSQIKELKEEAAGLTNFIMENLSCVYQSIISVSDSVTCEHVVSVAPQSNGWNLGVYVANKNSLPTVIWSSLCKNVDIWGNHASKKQLKKFFSHLLHTSLHCVTSSFQEQGMQEIDENKLLKRVTLSQISSELLNDSLLYEQKFAHRNLASIFCRALEKSVLPLFSNIMCTDVNLRSSPHWLKFLSALVYSAVVVDENKEVPVDCSAEEKSITHLHHKPLADLSRKEKIFPITDKTFRDCHHLLDLLCRMPDINARSVSHRVTCIFNLERLLVSALLYFQSTVYQDYYCEYLRLFVSCRKALRYILPGFCEKADAVQSSPNSIISESSYPVIWLLKSLSAIVGIKEAFPEEFKSLMFSLIDHTTNVLFGMGKYHFIPVFFINKEAEMPCEEISSHKICHEENHLIPSSQSIDSPKLEALKCLTFIAENLKEQMQSLLVSVNDTPCYDNAGFGLSYENINRLSSAVSCFSGVFGGLTSFMGQIDAKDSNQKEKVSMRKSEHASELNSSICSLVELFDFVVNELLIESTQLSRSLHDTQNFEKPPLNLSFSGKKYLSIDCPVSKDNASAGTQKESKEAGSFSPSSVIDNISKSASDPERILNLESENSVACVLARVDSTELQGLNKSLLQSLVKGDHPAVAFLIRQLLIASSSLLKLNLQKDDCFLPSRFVATFIEISQVLLIEFTEMVVVPKQSTFLLLDGALSYLREIASCFHFADPTSSRRVYTKLIQIHMRAIGKTILLQGKRATLSFHERQSNTKTLRKGSVEAYSSTEPHNFCVDEFKSRLRISFKAYIERTSELHLLSTIQAIERALVGVQERCTVIYDVKTSKDGGEISSLVAAGIDCFDMILEFVSGRKGMKLIKRHCQSLVAAVCNIIVHLQSPLIFYVNLTSRTVTSSPDPGSAILMCIEVLVTVSRKHALFPMDVWHVGHLLHIPAVLFQNFHQLRITKAFGPSDSLMISEEHICDPVDGVNFFHVDHQFSVNLFVACCQLLCTTIRHRPSECKQCVAHLEASVAILLNCLETVLDNESMVNIGCFSSEEGVKCACFLRRIYEEIKQQKDIFGRQISLFLSNYIRVYSGYGPKRSGIRREVDEALRPGIYALIDACSADDLQYLHTVFGEGPCRNTLSSLQHDYKLNFKYEGKV</sequence>
<dbReference type="InterPro" id="IPR018849">
    <property type="entry name" value="Urb2/Npa2_C"/>
</dbReference>
<dbReference type="RefSeq" id="XP_027356731.1">
    <property type="nucleotide sequence ID" value="XM_027500930.1"/>
</dbReference>
<name>A0A8B8LK12_ABRPR</name>
<evidence type="ECO:0000313" key="4">
    <source>
        <dbReference type="RefSeq" id="XP_027356731.1"/>
    </source>
</evidence>
<keyword evidence="3" id="KW-1185">Reference proteome</keyword>
<evidence type="ECO:0000259" key="2">
    <source>
        <dbReference type="Pfam" id="PF10441"/>
    </source>
</evidence>
<dbReference type="InterPro" id="IPR052609">
    <property type="entry name" value="Ribosome_Biogenesis_Reg"/>
</dbReference>
<dbReference type="PANTHER" id="PTHR15682:SF2">
    <property type="entry name" value="UNHEALTHY RIBOSOME BIOGENESIS PROTEIN 2 HOMOLOG"/>
    <property type="match status" value="1"/>
</dbReference>
<evidence type="ECO:0000256" key="1">
    <source>
        <dbReference type="SAM" id="MobiDB-lite"/>
    </source>
</evidence>
<dbReference type="PANTHER" id="PTHR15682">
    <property type="entry name" value="UNHEALTHY RIBOSOME BIOGENESIS PROTEIN 2 HOMOLOG"/>
    <property type="match status" value="1"/>
</dbReference>